<gene>
    <name evidence="2" type="ORF">AVEN_268969_1</name>
</gene>
<sequence length="146" mass="17076">MLRIKIRSVLSFLLDLQIPLIYSFLIVGNLVLNAASSDRYNKRAPFSVQIFRFANYLWDIASKHGLCPYYLKKLNRRNCSCRRGEDSQDDILHYVLTCPLLSHIRSLISHNTPAIKILTNQRLTTEAKLILSELYMHQQNIFEMVY</sequence>
<keyword evidence="3" id="KW-1185">Reference proteome</keyword>
<dbReference type="AlphaFoldDB" id="A0A4Y2I3A9"/>
<evidence type="ECO:0000313" key="3">
    <source>
        <dbReference type="Proteomes" id="UP000499080"/>
    </source>
</evidence>
<keyword evidence="1" id="KW-0472">Membrane</keyword>
<protein>
    <submittedName>
        <fullName evidence="2">Uncharacterized protein</fullName>
    </submittedName>
</protein>
<proteinExistence type="predicted"/>
<keyword evidence="1" id="KW-1133">Transmembrane helix</keyword>
<organism evidence="2 3">
    <name type="scientific">Araneus ventricosus</name>
    <name type="common">Orbweaver spider</name>
    <name type="synonym">Epeira ventricosa</name>
    <dbReference type="NCBI Taxonomy" id="182803"/>
    <lineage>
        <taxon>Eukaryota</taxon>
        <taxon>Metazoa</taxon>
        <taxon>Ecdysozoa</taxon>
        <taxon>Arthropoda</taxon>
        <taxon>Chelicerata</taxon>
        <taxon>Arachnida</taxon>
        <taxon>Araneae</taxon>
        <taxon>Araneomorphae</taxon>
        <taxon>Entelegynae</taxon>
        <taxon>Araneoidea</taxon>
        <taxon>Araneidae</taxon>
        <taxon>Araneus</taxon>
    </lineage>
</organism>
<accession>A0A4Y2I3A9</accession>
<evidence type="ECO:0000256" key="1">
    <source>
        <dbReference type="SAM" id="Phobius"/>
    </source>
</evidence>
<dbReference type="Proteomes" id="UP000499080">
    <property type="component" value="Unassembled WGS sequence"/>
</dbReference>
<name>A0A4Y2I3A9_ARAVE</name>
<feature type="transmembrane region" description="Helical" evidence="1">
    <location>
        <begin position="12"/>
        <end position="32"/>
    </location>
</feature>
<dbReference type="EMBL" id="BGPR01002326">
    <property type="protein sequence ID" value="GBM71666.1"/>
    <property type="molecule type" value="Genomic_DNA"/>
</dbReference>
<evidence type="ECO:0000313" key="2">
    <source>
        <dbReference type="EMBL" id="GBM71666.1"/>
    </source>
</evidence>
<reference evidence="2 3" key="1">
    <citation type="journal article" date="2019" name="Sci. Rep.">
        <title>Orb-weaving spider Araneus ventricosus genome elucidates the spidroin gene catalogue.</title>
        <authorList>
            <person name="Kono N."/>
            <person name="Nakamura H."/>
            <person name="Ohtoshi R."/>
            <person name="Moran D.A.P."/>
            <person name="Shinohara A."/>
            <person name="Yoshida Y."/>
            <person name="Fujiwara M."/>
            <person name="Mori M."/>
            <person name="Tomita M."/>
            <person name="Arakawa K."/>
        </authorList>
    </citation>
    <scope>NUCLEOTIDE SEQUENCE [LARGE SCALE GENOMIC DNA]</scope>
</reference>
<comment type="caution">
    <text evidence="2">The sequence shown here is derived from an EMBL/GenBank/DDBJ whole genome shotgun (WGS) entry which is preliminary data.</text>
</comment>
<keyword evidence="1" id="KW-0812">Transmembrane</keyword>